<dbReference type="EMBL" id="FMUR01000003">
    <property type="protein sequence ID" value="SCX74834.1"/>
    <property type="molecule type" value="Genomic_DNA"/>
</dbReference>
<organism evidence="2 3">
    <name type="scientific">Butyrivibrio hungatei</name>
    <dbReference type="NCBI Taxonomy" id="185008"/>
    <lineage>
        <taxon>Bacteria</taxon>
        <taxon>Bacillati</taxon>
        <taxon>Bacillota</taxon>
        <taxon>Clostridia</taxon>
        <taxon>Lachnospirales</taxon>
        <taxon>Lachnospiraceae</taxon>
        <taxon>Butyrivibrio</taxon>
    </lineage>
</organism>
<keyword evidence="3" id="KW-1185">Reference proteome</keyword>
<dbReference type="Gene3D" id="2.60.120.260">
    <property type="entry name" value="Galactose-binding domain-like"/>
    <property type="match status" value="1"/>
</dbReference>
<dbReference type="Pfam" id="PF13472">
    <property type="entry name" value="Lipase_GDSL_2"/>
    <property type="match status" value="1"/>
</dbReference>
<dbReference type="CDD" id="cd00229">
    <property type="entry name" value="SGNH_hydrolase"/>
    <property type="match status" value="1"/>
</dbReference>
<evidence type="ECO:0000313" key="3">
    <source>
        <dbReference type="Proteomes" id="UP000183047"/>
    </source>
</evidence>
<reference evidence="3" key="1">
    <citation type="submission" date="2016-10" db="EMBL/GenBank/DDBJ databases">
        <authorList>
            <person name="Varghese N."/>
            <person name="Submissions S."/>
        </authorList>
    </citation>
    <scope>NUCLEOTIDE SEQUENCE [LARGE SCALE GENOMIC DNA]</scope>
    <source>
        <strain evidence="3">XBD2006</strain>
    </source>
</reference>
<feature type="domain" description="SGNH hydrolase-type esterase" evidence="1">
    <location>
        <begin position="149"/>
        <end position="299"/>
    </location>
</feature>
<gene>
    <name evidence="2" type="ORF">SAMN02910451_00016</name>
</gene>
<dbReference type="AlphaFoldDB" id="A0A1G5AAB9"/>
<evidence type="ECO:0000313" key="2">
    <source>
        <dbReference type="EMBL" id="SCX74834.1"/>
    </source>
</evidence>
<dbReference type="RefSeq" id="WP_074460907.1">
    <property type="nucleotide sequence ID" value="NZ_FMUR01000003.1"/>
</dbReference>
<protein>
    <submittedName>
        <fullName evidence="2">Lysophospholipase L1</fullName>
    </submittedName>
</protein>
<name>A0A1G5AAB9_9FIRM</name>
<dbReference type="Gene3D" id="3.40.50.1110">
    <property type="entry name" value="SGNH hydrolase"/>
    <property type="match status" value="1"/>
</dbReference>
<dbReference type="Proteomes" id="UP000183047">
    <property type="component" value="Unassembled WGS sequence"/>
</dbReference>
<evidence type="ECO:0000259" key="1">
    <source>
        <dbReference type="Pfam" id="PF13472"/>
    </source>
</evidence>
<dbReference type="InterPro" id="IPR036514">
    <property type="entry name" value="SGNH_hydro_sf"/>
</dbReference>
<sequence>MVLTNEELKVIYFGTYEFEETDDGYLQAFQYSKKQIEYFKGALEMWYERCTASTAKTLEFRTSANKLSFDYKIIWKGSPDSFEIMVDGLVSGIKYVKDIMDVGTIEWELPEGEKNVVIYLPADATVLIKNFAIDAKIVPAVKGEKVLWLGDSITQGYGPLRSSNTYVSVANRILNYDIINQGIGGYVYDKNSLMKMEGYNPDKIIVALGTNQYGDDDMSVVEEYYETLIGIYGKEIPILCITPLWRGDSVDGLPVLMDFCEKVRNIAGQHKNVKIVDGMKMIPHFPEYFLDNLHPNCLGCEIYGRNLVDEIKRIGF</sequence>
<dbReference type="SUPFAM" id="SSF52266">
    <property type="entry name" value="SGNH hydrolase"/>
    <property type="match status" value="1"/>
</dbReference>
<proteinExistence type="predicted"/>
<accession>A0A1G5AAB9</accession>
<dbReference type="InterPro" id="IPR013830">
    <property type="entry name" value="SGNH_hydro"/>
</dbReference>